<dbReference type="InterPro" id="IPR006016">
    <property type="entry name" value="UspA"/>
</dbReference>
<proteinExistence type="inferred from homology"/>
<evidence type="ECO:0000256" key="2">
    <source>
        <dbReference type="ARBA" id="ARBA00008791"/>
    </source>
</evidence>
<dbReference type="Gene3D" id="3.40.50.12370">
    <property type="match status" value="1"/>
</dbReference>
<organism evidence="6 7">
    <name type="scientific">Zestomonas carbonaria</name>
    <dbReference type="NCBI Taxonomy" id="2762745"/>
    <lineage>
        <taxon>Bacteria</taxon>
        <taxon>Pseudomonadati</taxon>
        <taxon>Pseudomonadota</taxon>
        <taxon>Gammaproteobacteria</taxon>
        <taxon>Pseudomonadales</taxon>
        <taxon>Pseudomonadaceae</taxon>
        <taxon>Zestomonas</taxon>
    </lineage>
</organism>
<reference evidence="6 7" key="1">
    <citation type="submission" date="2020-08" db="EMBL/GenBank/DDBJ databases">
        <authorList>
            <person name="Criscuolo A."/>
        </authorList>
    </citation>
    <scope>NUCLEOTIDE SEQUENCE [LARGE SCALE GENOMIC DNA]</scope>
    <source>
        <strain evidence="6">CIP111764</strain>
    </source>
</reference>
<keyword evidence="3" id="KW-0963">Cytoplasm</keyword>
<dbReference type="InterPro" id="IPR006015">
    <property type="entry name" value="Universal_stress_UspA"/>
</dbReference>
<feature type="domain" description="UspA" evidence="5">
    <location>
        <begin position="175"/>
        <end position="297"/>
    </location>
</feature>
<dbReference type="RefSeq" id="WP_187673754.1">
    <property type="nucleotide sequence ID" value="NZ_CAJFCI010000088.1"/>
</dbReference>
<dbReference type="EMBL" id="CAJFCI010000088">
    <property type="protein sequence ID" value="CAD5110446.1"/>
    <property type="molecule type" value="Genomic_DNA"/>
</dbReference>
<dbReference type="PRINTS" id="PR01438">
    <property type="entry name" value="UNVRSLSTRESS"/>
</dbReference>
<dbReference type="GO" id="GO:0005737">
    <property type="term" value="C:cytoplasm"/>
    <property type="evidence" value="ECO:0007669"/>
    <property type="project" value="UniProtKB-SubCell"/>
</dbReference>
<protein>
    <submittedName>
        <fullName evidence="6">Universal stress protein E</fullName>
    </submittedName>
</protein>
<comment type="caution">
    <text evidence="6">The sequence shown here is derived from an EMBL/GenBank/DDBJ whole genome shotgun (WGS) entry which is preliminary data.</text>
</comment>
<dbReference type="PANTHER" id="PTHR47892">
    <property type="entry name" value="UNIVERSAL STRESS PROTEIN E"/>
    <property type="match status" value="1"/>
</dbReference>
<gene>
    <name evidence="6" type="primary">uspE_2</name>
    <name evidence="6" type="ORF">PSEWESI4_04769</name>
</gene>
<evidence type="ECO:0000256" key="3">
    <source>
        <dbReference type="ARBA" id="ARBA00022490"/>
    </source>
</evidence>
<evidence type="ECO:0000313" key="6">
    <source>
        <dbReference type="EMBL" id="CAD5110446.1"/>
    </source>
</evidence>
<dbReference type="AlphaFoldDB" id="A0A7U7ESX9"/>
<name>A0A7U7ESX9_9GAMM</name>
<comment type="similarity">
    <text evidence="2">Belongs to the universal stress protein A family.</text>
</comment>
<keyword evidence="7" id="KW-1185">Reference proteome</keyword>
<dbReference type="PANTHER" id="PTHR47892:SF1">
    <property type="entry name" value="UNIVERSAL STRESS PROTEIN E"/>
    <property type="match status" value="1"/>
</dbReference>
<feature type="domain" description="UspA" evidence="5">
    <location>
        <begin position="19"/>
        <end position="143"/>
    </location>
</feature>
<comment type="subcellular location">
    <subcellularLocation>
        <location evidence="1">Cytoplasm</location>
    </subcellularLocation>
</comment>
<evidence type="ECO:0000259" key="5">
    <source>
        <dbReference type="Pfam" id="PF00582"/>
    </source>
</evidence>
<evidence type="ECO:0000313" key="7">
    <source>
        <dbReference type="Proteomes" id="UP000583387"/>
    </source>
</evidence>
<comment type="function">
    <text evidence="4">Required for resistance to DNA-damaging agents.</text>
</comment>
<dbReference type="SUPFAM" id="SSF52402">
    <property type="entry name" value="Adenine nucleotide alpha hydrolases-like"/>
    <property type="match status" value="2"/>
</dbReference>
<dbReference type="Pfam" id="PF00582">
    <property type="entry name" value="Usp"/>
    <property type="match status" value="2"/>
</dbReference>
<accession>A0A7U7ESX9</accession>
<dbReference type="Proteomes" id="UP000583387">
    <property type="component" value="Unassembled WGS sequence"/>
</dbReference>
<evidence type="ECO:0000256" key="1">
    <source>
        <dbReference type="ARBA" id="ARBA00004496"/>
    </source>
</evidence>
<evidence type="ECO:0000256" key="4">
    <source>
        <dbReference type="ARBA" id="ARBA00037131"/>
    </source>
</evidence>
<sequence>MRQYRRLLLIANPAMPNSSALQRAAAIAKACGASLHIVALGGPFENLWSLDQHVLEQARNDFLTQQPARLNEVVERLRGEGIQATSEAVWTDDPLEEILLHVREMPADLVIKDTQPEPALKRAFITPLDWRLLRECPVPLHMVSFAEHPLPRKVVAAVDITEGEDMIAGVNESILAAAYALALQCDAELHVLSAYENTPLNMAYATSPASWTAEIHEALAKLLRNSFNRFADQHGVPENRRHIVMGPPIKVISDFVMENRMDVVVMGTLNRQGLEKILGSTSELTLYRIPASILAVRPGQE</sequence>